<dbReference type="InterPro" id="IPR017441">
    <property type="entry name" value="Protein_kinase_ATP_BS"/>
</dbReference>
<dbReference type="Gene3D" id="1.10.510.10">
    <property type="entry name" value="Transferase(Phosphotransferase) domain 1"/>
    <property type="match status" value="1"/>
</dbReference>
<evidence type="ECO:0000256" key="2">
    <source>
        <dbReference type="ARBA" id="ARBA00022741"/>
    </source>
</evidence>
<dbReference type="InterPro" id="IPR008271">
    <property type="entry name" value="Ser/Thr_kinase_AS"/>
</dbReference>
<dbReference type="InterPro" id="IPR006946">
    <property type="entry name" value="DGR2-like_dom"/>
</dbReference>
<name>A0A1Y1IJP2_KLENI</name>
<dbReference type="OMA" id="YPSHEAK"/>
<dbReference type="AlphaFoldDB" id="A0A1Y1IJP2"/>
<dbReference type="SMART" id="SM00220">
    <property type="entry name" value="S_TKc"/>
    <property type="match status" value="1"/>
</dbReference>
<organism evidence="9 10">
    <name type="scientific">Klebsormidium nitens</name>
    <name type="common">Green alga</name>
    <name type="synonym">Ulothrix nitens</name>
    <dbReference type="NCBI Taxonomy" id="105231"/>
    <lineage>
        <taxon>Eukaryota</taxon>
        <taxon>Viridiplantae</taxon>
        <taxon>Streptophyta</taxon>
        <taxon>Klebsormidiophyceae</taxon>
        <taxon>Klebsormidiales</taxon>
        <taxon>Klebsormidiaceae</taxon>
        <taxon>Klebsormidium</taxon>
    </lineage>
</organism>
<keyword evidence="1" id="KW-0808">Transferase</keyword>
<keyword evidence="7" id="KW-1133">Transmembrane helix</keyword>
<feature type="region of interest" description="Disordered" evidence="6">
    <location>
        <begin position="593"/>
        <end position="622"/>
    </location>
</feature>
<dbReference type="InterPro" id="IPR011009">
    <property type="entry name" value="Kinase-like_dom_sf"/>
</dbReference>
<dbReference type="PROSITE" id="PS00107">
    <property type="entry name" value="PROTEIN_KINASE_ATP"/>
    <property type="match status" value="1"/>
</dbReference>
<dbReference type="PROSITE" id="PS50011">
    <property type="entry name" value="PROTEIN_KINASE_DOM"/>
    <property type="match status" value="1"/>
</dbReference>
<dbReference type="CDD" id="cd14066">
    <property type="entry name" value="STKc_IRAK"/>
    <property type="match status" value="1"/>
</dbReference>
<keyword evidence="7" id="KW-0472">Membrane</keyword>
<accession>A0A1Y1IJP2</accession>
<dbReference type="Gene3D" id="2.60.120.260">
    <property type="entry name" value="Galactose-binding domain-like"/>
    <property type="match status" value="1"/>
</dbReference>
<feature type="compositionally biased region" description="Gly residues" evidence="6">
    <location>
        <begin position="603"/>
        <end position="613"/>
    </location>
</feature>
<keyword evidence="10" id="KW-1185">Reference proteome</keyword>
<proteinExistence type="predicted"/>
<dbReference type="InterPro" id="IPR052059">
    <property type="entry name" value="CR_Ser/Thr_kinase"/>
</dbReference>
<dbReference type="Proteomes" id="UP000054558">
    <property type="component" value="Unassembled WGS sequence"/>
</dbReference>
<dbReference type="EMBL" id="DF237461">
    <property type="protein sequence ID" value="GAQ89341.1"/>
    <property type="molecule type" value="Genomic_DNA"/>
</dbReference>
<keyword evidence="2 5" id="KW-0547">Nucleotide-binding</keyword>
<feature type="region of interest" description="Disordered" evidence="6">
    <location>
        <begin position="185"/>
        <end position="214"/>
    </location>
</feature>
<evidence type="ECO:0000256" key="7">
    <source>
        <dbReference type="SAM" id="Phobius"/>
    </source>
</evidence>
<dbReference type="GO" id="GO:0045088">
    <property type="term" value="P:regulation of innate immune response"/>
    <property type="evidence" value="ECO:0000318"/>
    <property type="project" value="GO_Central"/>
</dbReference>
<gene>
    <name evidence="9" type="ORF">KFL_005120120</name>
</gene>
<dbReference type="PROSITE" id="PS00108">
    <property type="entry name" value="PROTEIN_KINASE_ST"/>
    <property type="match status" value="1"/>
</dbReference>
<dbReference type="InterPro" id="IPR000719">
    <property type="entry name" value="Prot_kinase_dom"/>
</dbReference>
<dbReference type="Gene3D" id="3.30.200.20">
    <property type="entry name" value="Phosphorylase Kinase, domain 1"/>
    <property type="match status" value="1"/>
</dbReference>
<dbReference type="OrthoDB" id="4062651at2759"/>
<feature type="domain" description="Protein kinase" evidence="8">
    <location>
        <begin position="298"/>
        <end position="583"/>
    </location>
</feature>
<evidence type="ECO:0000256" key="5">
    <source>
        <dbReference type="PROSITE-ProRule" id="PRU10141"/>
    </source>
</evidence>
<feature type="compositionally biased region" description="Low complexity" evidence="6">
    <location>
        <begin position="593"/>
        <end position="602"/>
    </location>
</feature>
<feature type="compositionally biased region" description="Low complexity" evidence="6">
    <location>
        <begin position="202"/>
        <end position="214"/>
    </location>
</feature>
<feature type="transmembrane region" description="Helical" evidence="7">
    <location>
        <begin position="219"/>
        <end position="245"/>
    </location>
</feature>
<sequence>MAADLLFNGDFELPNYPQLNNVGVGNPSILGWTVTEGTVDLSGGVNTLYGWATYTGNHSLDLNGVNAGTIQQSVTTVPGASYTLSFALAGNPFQSPSNGPPIKVLNMSILDTSVPGVVTVIQSQQFKFDVSDSTVLSMNYKLKSQPVVAFGKNTTIRFASDSQVGNGGPCLDSVTFCQGTDPPNPNSFNTCPGPPAPPPPAALSSASSSSSNSPSRTEIAAIVGGVGGGILVAVCVLSLLLFCFWQRRLKAIPKSFDEENPTPAFSGAQSYKSWGPGPLSPSGGPYSLATLRAATADFSEESVIGRGSFGVVHVALLPDGTTVAVKRLEKLPGRHDFEDRAWRAEVEALGNVRHRNLVPLLGVCTEEGQSLLVFEYFTLGSLGENLHKVKPDAPPLSWAERLSIARDVARGLAYLHNDIRPPMLHRDIKSANILLIDREGGLQACIADFGLAHLVLDAGANTSTMVKGTVPYMAPEYLHGGPQYLTPKCDVYSFGILLLELVSGRMVVQHHPDGSVEVLSEVAAELYKQDRELELLDPALRGEFDAQEAMLCIRVALACTQRRPSARPDMAQVGLQLAKNEWDGSISLSDGSTGSGSFVTTGGRAGSGLGSGSLPGDMSKDPIPWLVASQSLTASM</sequence>
<evidence type="ECO:0000256" key="3">
    <source>
        <dbReference type="ARBA" id="ARBA00022777"/>
    </source>
</evidence>
<evidence type="ECO:0000256" key="4">
    <source>
        <dbReference type="ARBA" id="ARBA00022840"/>
    </source>
</evidence>
<protein>
    <submittedName>
        <fullName evidence="9">Protein kinase superfamily protein</fullName>
    </submittedName>
</protein>
<dbReference type="GO" id="GO:0004672">
    <property type="term" value="F:protein kinase activity"/>
    <property type="evidence" value="ECO:0000318"/>
    <property type="project" value="GO_Central"/>
</dbReference>
<evidence type="ECO:0000313" key="10">
    <source>
        <dbReference type="Proteomes" id="UP000054558"/>
    </source>
</evidence>
<evidence type="ECO:0000313" key="9">
    <source>
        <dbReference type="EMBL" id="GAQ89341.1"/>
    </source>
</evidence>
<keyword evidence="4 5" id="KW-0067">ATP-binding</keyword>
<keyword evidence="3 9" id="KW-0418">Kinase</keyword>
<dbReference type="PANTHER" id="PTHR47973">
    <property type="entry name" value="CYSTEINE-RICH RECEPTOR-LIKE PROTEIN KINASE 3"/>
    <property type="match status" value="1"/>
</dbReference>
<dbReference type="GO" id="GO:0005524">
    <property type="term" value="F:ATP binding"/>
    <property type="evidence" value="ECO:0007669"/>
    <property type="project" value="UniProtKB-UniRule"/>
</dbReference>
<evidence type="ECO:0000259" key="8">
    <source>
        <dbReference type="PROSITE" id="PS50011"/>
    </source>
</evidence>
<dbReference type="Pfam" id="PF00069">
    <property type="entry name" value="Pkinase"/>
    <property type="match status" value="1"/>
</dbReference>
<dbReference type="SUPFAM" id="SSF56112">
    <property type="entry name" value="Protein kinase-like (PK-like)"/>
    <property type="match status" value="1"/>
</dbReference>
<dbReference type="Pfam" id="PF04862">
    <property type="entry name" value="DUF642"/>
    <property type="match status" value="1"/>
</dbReference>
<feature type="binding site" evidence="5">
    <location>
        <position position="326"/>
    </location>
    <ligand>
        <name>ATP</name>
        <dbReference type="ChEBI" id="CHEBI:30616"/>
    </ligand>
</feature>
<feature type="compositionally biased region" description="Pro residues" evidence="6">
    <location>
        <begin position="192"/>
        <end position="201"/>
    </location>
</feature>
<evidence type="ECO:0000256" key="1">
    <source>
        <dbReference type="ARBA" id="ARBA00022679"/>
    </source>
</evidence>
<keyword evidence="7" id="KW-0812">Transmembrane</keyword>
<reference evidence="9 10" key="1">
    <citation type="journal article" date="2014" name="Nat. Commun.">
        <title>Klebsormidium flaccidum genome reveals primary factors for plant terrestrial adaptation.</title>
        <authorList>
            <person name="Hori K."/>
            <person name="Maruyama F."/>
            <person name="Fujisawa T."/>
            <person name="Togashi T."/>
            <person name="Yamamoto N."/>
            <person name="Seo M."/>
            <person name="Sato S."/>
            <person name="Yamada T."/>
            <person name="Mori H."/>
            <person name="Tajima N."/>
            <person name="Moriyama T."/>
            <person name="Ikeuchi M."/>
            <person name="Watanabe M."/>
            <person name="Wada H."/>
            <person name="Kobayashi K."/>
            <person name="Saito M."/>
            <person name="Masuda T."/>
            <person name="Sasaki-Sekimoto Y."/>
            <person name="Mashiguchi K."/>
            <person name="Awai K."/>
            <person name="Shimojima M."/>
            <person name="Masuda S."/>
            <person name="Iwai M."/>
            <person name="Nobusawa T."/>
            <person name="Narise T."/>
            <person name="Kondo S."/>
            <person name="Saito H."/>
            <person name="Sato R."/>
            <person name="Murakawa M."/>
            <person name="Ihara Y."/>
            <person name="Oshima-Yamada Y."/>
            <person name="Ohtaka K."/>
            <person name="Satoh M."/>
            <person name="Sonobe K."/>
            <person name="Ishii M."/>
            <person name="Ohtani R."/>
            <person name="Kanamori-Sato M."/>
            <person name="Honoki R."/>
            <person name="Miyazaki D."/>
            <person name="Mochizuki H."/>
            <person name="Umetsu J."/>
            <person name="Higashi K."/>
            <person name="Shibata D."/>
            <person name="Kamiya Y."/>
            <person name="Sato N."/>
            <person name="Nakamura Y."/>
            <person name="Tabata S."/>
            <person name="Ida S."/>
            <person name="Kurokawa K."/>
            <person name="Ohta H."/>
        </authorList>
    </citation>
    <scope>NUCLEOTIDE SEQUENCE [LARGE SCALE GENOMIC DNA]</scope>
    <source>
        <strain evidence="9 10">NIES-2285</strain>
    </source>
</reference>
<dbReference type="STRING" id="105231.A0A1Y1IJP2"/>
<evidence type="ECO:0000256" key="6">
    <source>
        <dbReference type="SAM" id="MobiDB-lite"/>
    </source>
</evidence>